<proteinExistence type="predicted"/>
<reference evidence="1 2" key="1">
    <citation type="submission" date="2014-12" db="EMBL/GenBank/DDBJ databases">
        <title>Draft genome sequence of Terrisporobacter sp. 08-306576, isolated from the blood culture of a bacteremia patient.</title>
        <authorList>
            <person name="Lund L.C."/>
            <person name="Sydenham T.V."/>
            <person name="Hogh S.V."/>
            <person name="Skov M.N."/>
            <person name="Kemp M."/>
            <person name="Justesen U.S."/>
        </authorList>
    </citation>
    <scope>NUCLEOTIDE SEQUENCE [LARGE SCALE GENOMIC DNA]</scope>
    <source>
        <strain evidence="1 2">08-306576</strain>
    </source>
</reference>
<evidence type="ECO:0000313" key="2">
    <source>
        <dbReference type="Proteomes" id="UP000031189"/>
    </source>
</evidence>
<dbReference type="EMBL" id="JWHR01000031">
    <property type="protein sequence ID" value="KHS58470.1"/>
    <property type="molecule type" value="Genomic_DNA"/>
</dbReference>
<accession>A0A0B3WV55</accession>
<dbReference type="RefSeq" id="WP_039678304.1">
    <property type="nucleotide sequence ID" value="NZ_JAWGXO010000010.1"/>
</dbReference>
<comment type="caution">
    <text evidence="1">The sequence shown here is derived from an EMBL/GenBank/DDBJ whole genome shotgun (WGS) entry which is preliminary data.</text>
</comment>
<organism evidence="1 2">
    <name type="scientific">Terrisporobacter othiniensis</name>
    <dbReference type="NCBI Taxonomy" id="1577792"/>
    <lineage>
        <taxon>Bacteria</taxon>
        <taxon>Bacillati</taxon>
        <taxon>Bacillota</taxon>
        <taxon>Clostridia</taxon>
        <taxon>Peptostreptococcales</taxon>
        <taxon>Peptostreptococcaceae</taxon>
        <taxon>Terrisporobacter</taxon>
    </lineage>
</organism>
<gene>
    <name evidence="1" type="ORF">QX51_02330</name>
</gene>
<protein>
    <recommendedName>
        <fullName evidence="3">DUF1450 domain-containing protein</fullName>
    </recommendedName>
</protein>
<dbReference type="AlphaFoldDB" id="A0A0B3WV55"/>
<dbReference type="Proteomes" id="UP000031189">
    <property type="component" value="Unassembled WGS sequence"/>
</dbReference>
<name>A0A0B3WV55_9FIRM</name>
<sequence length="62" mass="6850">MIKFCSMCCGLTIDDLREMMIGGKIEDDCIGECGSEFTAYVADDLITASSKKDFIKQVKDSE</sequence>
<evidence type="ECO:0008006" key="3">
    <source>
        <dbReference type="Google" id="ProtNLM"/>
    </source>
</evidence>
<evidence type="ECO:0000313" key="1">
    <source>
        <dbReference type="EMBL" id="KHS58470.1"/>
    </source>
</evidence>
<keyword evidence="2" id="KW-1185">Reference proteome</keyword>
<dbReference type="OrthoDB" id="1692944at2"/>